<organism evidence="11 12">
    <name type="scientific">Crepidotus variabilis</name>
    <dbReference type="NCBI Taxonomy" id="179855"/>
    <lineage>
        <taxon>Eukaryota</taxon>
        <taxon>Fungi</taxon>
        <taxon>Dikarya</taxon>
        <taxon>Basidiomycota</taxon>
        <taxon>Agaricomycotina</taxon>
        <taxon>Agaricomycetes</taxon>
        <taxon>Agaricomycetidae</taxon>
        <taxon>Agaricales</taxon>
        <taxon>Agaricineae</taxon>
        <taxon>Crepidotaceae</taxon>
        <taxon>Crepidotus</taxon>
    </lineage>
</organism>
<dbReference type="FunFam" id="1.20.1080.10:FF:000027">
    <property type="entry name" value="MIP aquaporin"/>
    <property type="match status" value="1"/>
</dbReference>
<evidence type="ECO:0000256" key="10">
    <source>
        <dbReference type="SAM" id="Phobius"/>
    </source>
</evidence>
<keyword evidence="7 10" id="KW-0472">Membrane</keyword>
<evidence type="ECO:0000256" key="4">
    <source>
        <dbReference type="ARBA" id="ARBA00022692"/>
    </source>
</evidence>
<feature type="transmembrane region" description="Helical" evidence="10">
    <location>
        <begin position="142"/>
        <end position="167"/>
    </location>
</feature>
<dbReference type="Proteomes" id="UP000807306">
    <property type="component" value="Unassembled WGS sequence"/>
</dbReference>
<evidence type="ECO:0000256" key="5">
    <source>
        <dbReference type="ARBA" id="ARBA00022737"/>
    </source>
</evidence>
<dbReference type="SUPFAM" id="SSF81338">
    <property type="entry name" value="Aquaporin-like"/>
    <property type="match status" value="1"/>
</dbReference>
<comment type="similarity">
    <text evidence="2 9">Belongs to the MIP/aquaporin (TC 1.A.8) family.</text>
</comment>
<reference evidence="11" key="1">
    <citation type="submission" date="2020-11" db="EMBL/GenBank/DDBJ databases">
        <authorList>
            <consortium name="DOE Joint Genome Institute"/>
            <person name="Ahrendt S."/>
            <person name="Riley R."/>
            <person name="Andreopoulos W."/>
            <person name="Labutti K."/>
            <person name="Pangilinan J."/>
            <person name="Ruiz-Duenas F.J."/>
            <person name="Barrasa J.M."/>
            <person name="Sanchez-Garcia M."/>
            <person name="Camarero S."/>
            <person name="Miyauchi S."/>
            <person name="Serrano A."/>
            <person name="Linde D."/>
            <person name="Babiker R."/>
            <person name="Drula E."/>
            <person name="Ayuso-Fernandez I."/>
            <person name="Pacheco R."/>
            <person name="Padilla G."/>
            <person name="Ferreira P."/>
            <person name="Barriuso J."/>
            <person name="Kellner H."/>
            <person name="Castanera R."/>
            <person name="Alfaro M."/>
            <person name="Ramirez L."/>
            <person name="Pisabarro A.G."/>
            <person name="Kuo A."/>
            <person name="Tritt A."/>
            <person name="Lipzen A."/>
            <person name="He G."/>
            <person name="Yan M."/>
            <person name="Ng V."/>
            <person name="Cullen D."/>
            <person name="Martin F."/>
            <person name="Rosso M.-N."/>
            <person name="Henrissat B."/>
            <person name="Hibbett D."/>
            <person name="Martinez A.T."/>
            <person name="Grigoriev I.V."/>
        </authorList>
    </citation>
    <scope>NUCLEOTIDE SEQUENCE</scope>
    <source>
        <strain evidence="11">CBS 506.95</strain>
    </source>
</reference>
<sequence>MSVHRRFIRQPLAEFFGTAVFVFFGTGGDCQVVLSTNKGVASSPKGDFLSVGFGWAIGLAMGAWISGGISGGHLNPAVTLAMAIWRGFSWKKVPGYIFSQVLGGIVGAGLVYGNYKQAIEIFEGGLKTRASAGLFATYALDYMSAATCFFTEFLGTAILVFTVMVLTDKKNNGKPPPGLLPLALFLVLLGLGIAFGMQTSFAFNPARDFGPRLLLTFAGYGKQLYNYRSQYWLWCPIMGPILGAQVAAAFYSLLLSGDKAEEDERQALEQEAAVVNVKSAALSAEQRV</sequence>
<name>A0A9P6JRC5_9AGAR</name>
<dbReference type="PANTHER" id="PTHR43829">
    <property type="entry name" value="AQUAPORIN OR AQUAGLYCEROPORIN RELATED"/>
    <property type="match status" value="1"/>
</dbReference>
<dbReference type="InterPro" id="IPR023271">
    <property type="entry name" value="Aquaporin-like"/>
</dbReference>
<evidence type="ECO:0000313" key="12">
    <source>
        <dbReference type="Proteomes" id="UP000807306"/>
    </source>
</evidence>
<comment type="caution">
    <text evidence="11">The sequence shown here is derived from an EMBL/GenBank/DDBJ whole genome shotgun (WGS) entry which is preliminary data.</text>
</comment>
<dbReference type="PANTHER" id="PTHR43829:SF9">
    <property type="entry name" value="AQUAPORIN-9"/>
    <property type="match status" value="1"/>
</dbReference>
<evidence type="ECO:0000256" key="3">
    <source>
        <dbReference type="ARBA" id="ARBA00022448"/>
    </source>
</evidence>
<dbReference type="GO" id="GO:0015250">
    <property type="term" value="F:water channel activity"/>
    <property type="evidence" value="ECO:0007669"/>
    <property type="project" value="TreeGrafter"/>
</dbReference>
<feature type="transmembrane region" description="Helical" evidence="10">
    <location>
        <begin position="95"/>
        <end position="115"/>
    </location>
</feature>
<feature type="transmembrane region" description="Helical" evidence="10">
    <location>
        <begin position="12"/>
        <end position="34"/>
    </location>
</feature>
<gene>
    <name evidence="11" type="ORF">CPB83DRAFT_763000</name>
</gene>
<dbReference type="AlphaFoldDB" id="A0A9P6JRC5"/>
<proteinExistence type="inferred from homology"/>
<protein>
    <submittedName>
        <fullName evidence="11">Aquaporin-like protein</fullName>
    </submittedName>
</protein>
<dbReference type="InterPro" id="IPR000425">
    <property type="entry name" value="MIP"/>
</dbReference>
<accession>A0A9P6JRC5</accession>
<keyword evidence="6 10" id="KW-1133">Transmembrane helix</keyword>
<feature type="transmembrane region" description="Helical" evidence="10">
    <location>
        <begin position="54"/>
        <end position="74"/>
    </location>
</feature>
<evidence type="ECO:0000256" key="2">
    <source>
        <dbReference type="ARBA" id="ARBA00006175"/>
    </source>
</evidence>
<dbReference type="EMBL" id="MU157839">
    <property type="protein sequence ID" value="KAF9530627.1"/>
    <property type="molecule type" value="Genomic_DNA"/>
</dbReference>
<dbReference type="GO" id="GO:0015254">
    <property type="term" value="F:glycerol channel activity"/>
    <property type="evidence" value="ECO:0007669"/>
    <property type="project" value="TreeGrafter"/>
</dbReference>
<dbReference type="CDD" id="cd00333">
    <property type="entry name" value="MIP"/>
    <property type="match status" value="1"/>
</dbReference>
<keyword evidence="5" id="KW-0677">Repeat</keyword>
<feature type="transmembrane region" description="Helical" evidence="10">
    <location>
        <begin position="179"/>
        <end position="203"/>
    </location>
</feature>
<evidence type="ECO:0000256" key="7">
    <source>
        <dbReference type="ARBA" id="ARBA00023136"/>
    </source>
</evidence>
<comment type="catalytic activity">
    <reaction evidence="8">
        <text>H2O(in) = H2O(out)</text>
        <dbReference type="Rhea" id="RHEA:29667"/>
        <dbReference type="ChEBI" id="CHEBI:15377"/>
    </reaction>
</comment>
<evidence type="ECO:0000256" key="1">
    <source>
        <dbReference type="ARBA" id="ARBA00004141"/>
    </source>
</evidence>
<comment type="subcellular location">
    <subcellularLocation>
        <location evidence="1">Membrane</location>
        <topology evidence="1">Multi-pass membrane protein</topology>
    </subcellularLocation>
</comment>
<dbReference type="OrthoDB" id="3222at2759"/>
<dbReference type="NCBIfam" id="TIGR00861">
    <property type="entry name" value="MIP"/>
    <property type="match status" value="1"/>
</dbReference>
<feature type="transmembrane region" description="Helical" evidence="10">
    <location>
        <begin position="231"/>
        <end position="255"/>
    </location>
</feature>
<dbReference type="PROSITE" id="PS00221">
    <property type="entry name" value="MIP"/>
    <property type="match status" value="1"/>
</dbReference>
<keyword evidence="4 9" id="KW-0812">Transmembrane</keyword>
<dbReference type="Pfam" id="PF00230">
    <property type="entry name" value="MIP"/>
    <property type="match status" value="1"/>
</dbReference>
<dbReference type="GO" id="GO:0005886">
    <property type="term" value="C:plasma membrane"/>
    <property type="evidence" value="ECO:0007669"/>
    <property type="project" value="TreeGrafter"/>
</dbReference>
<keyword evidence="3 9" id="KW-0813">Transport</keyword>
<dbReference type="InterPro" id="IPR050363">
    <property type="entry name" value="MIP/Aquaporin"/>
</dbReference>
<evidence type="ECO:0000256" key="9">
    <source>
        <dbReference type="RuleBase" id="RU000477"/>
    </source>
</evidence>
<evidence type="ECO:0000256" key="8">
    <source>
        <dbReference type="ARBA" id="ARBA00034651"/>
    </source>
</evidence>
<evidence type="ECO:0000256" key="6">
    <source>
        <dbReference type="ARBA" id="ARBA00022989"/>
    </source>
</evidence>
<keyword evidence="12" id="KW-1185">Reference proteome</keyword>
<dbReference type="PRINTS" id="PR00783">
    <property type="entry name" value="MINTRINSICP"/>
</dbReference>
<evidence type="ECO:0000313" key="11">
    <source>
        <dbReference type="EMBL" id="KAF9530627.1"/>
    </source>
</evidence>
<dbReference type="InterPro" id="IPR022357">
    <property type="entry name" value="MIP_CS"/>
</dbReference>
<dbReference type="Gene3D" id="1.20.1080.10">
    <property type="entry name" value="Glycerol uptake facilitator protein"/>
    <property type="match status" value="1"/>
</dbReference>